<dbReference type="Proteomes" id="UP000292939">
    <property type="component" value="Chromosome"/>
</dbReference>
<gene>
    <name evidence="1" type="ORF">DW355_16205</name>
</gene>
<name>A0A4V1A2H4_9BURK</name>
<dbReference type="KEGG" id="hgr:DW355_16205"/>
<dbReference type="AlphaFoldDB" id="A0A4V1A2H4"/>
<protein>
    <submittedName>
        <fullName evidence="1">Uncharacterized protein</fullName>
    </submittedName>
</protein>
<evidence type="ECO:0000313" key="2">
    <source>
        <dbReference type="Proteomes" id="UP000292939"/>
    </source>
</evidence>
<proteinExistence type="predicted"/>
<dbReference type="OrthoDB" id="8811917at2"/>
<organism evidence="1 2">
    <name type="scientific">Hylemonella gracilis</name>
    <dbReference type="NCBI Taxonomy" id="80880"/>
    <lineage>
        <taxon>Bacteria</taxon>
        <taxon>Pseudomonadati</taxon>
        <taxon>Pseudomonadota</taxon>
        <taxon>Betaproteobacteria</taxon>
        <taxon>Burkholderiales</taxon>
        <taxon>Comamonadaceae</taxon>
        <taxon>Hylemonella</taxon>
    </lineage>
</organism>
<sequence length="82" mass="9551">MKQLRVTIQLELAVPDDWEIVPTSEGTQVLKLPDGQYLDLAVEPLFASDPEDIWRSTEDEEVLDNFLEMVENEDVRYTFVQH</sequence>
<evidence type="ECO:0000313" key="1">
    <source>
        <dbReference type="EMBL" id="QBK06059.1"/>
    </source>
</evidence>
<dbReference type="EMBL" id="CP031395">
    <property type="protein sequence ID" value="QBK06059.1"/>
    <property type="molecule type" value="Genomic_DNA"/>
</dbReference>
<reference evidence="1 2" key="1">
    <citation type="submission" date="2018-07" db="EMBL/GenBank/DDBJ databases">
        <title>Exploring interactions and the metabolic potential of the ultra-small soil bacteria Hylemonella gracilis.</title>
        <authorList>
            <person name="Tyc O."/>
            <person name="Kulkarni P."/>
            <person name="Gawehns F."/>
            <person name="Hundscheid M."/>
            <person name="Zweers H."/>
            <person name="Garbeva P."/>
        </authorList>
    </citation>
    <scope>NUCLEOTIDE SEQUENCE [LARGE SCALE GENOMIC DNA]</scope>
    <source>
        <strain evidence="1 2">NS1</strain>
    </source>
</reference>
<dbReference type="RefSeq" id="WP_131281667.1">
    <property type="nucleotide sequence ID" value="NZ_CP031395.1"/>
</dbReference>
<accession>A0A4V1A2H4</accession>